<dbReference type="GO" id="GO:0003743">
    <property type="term" value="F:translation initiation factor activity"/>
    <property type="evidence" value="ECO:0007669"/>
    <property type="project" value="UniProtKB-KW"/>
</dbReference>
<dbReference type="Pfam" id="PF04408">
    <property type="entry name" value="WHD_HA2"/>
    <property type="match status" value="1"/>
</dbReference>
<dbReference type="Pfam" id="PF24385">
    <property type="entry name" value="DSRM_DHX29"/>
    <property type="match status" value="1"/>
</dbReference>
<keyword evidence="5" id="KW-0547">Nucleotide-binding</keyword>
<dbReference type="Pfam" id="PF00270">
    <property type="entry name" value="DEAD"/>
    <property type="match status" value="1"/>
</dbReference>
<evidence type="ECO:0000256" key="4">
    <source>
        <dbReference type="ARBA" id="ARBA00022540"/>
    </source>
</evidence>
<comment type="catalytic activity">
    <reaction evidence="11">
        <text>ATP + H2O = ADP + phosphate + H(+)</text>
        <dbReference type="Rhea" id="RHEA:13065"/>
        <dbReference type="ChEBI" id="CHEBI:15377"/>
        <dbReference type="ChEBI" id="CHEBI:15378"/>
        <dbReference type="ChEBI" id="CHEBI:30616"/>
        <dbReference type="ChEBI" id="CHEBI:43474"/>
        <dbReference type="ChEBI" id="CHEBI:456216"/>
        <dbReference type="EC" id="3.6.4.13"/>
    </reaction>
</comment>
<feature type="compositionally biased region" description="Basic and acidic residues" evidence="13">
    <location>
        <begin position="178"/>
        <end position="190"/>
    </location>
</feature>
<dbReference type="PROSITE" id="PS51194">
    <property type="entry name" value="HELICASE_CTER"/>
    <property type="match status" value="1"/>
</dbReference>
<feature type="compositionally biased region" description="Basic and acidic residues" evidence="13">
    <location>
        <begin position="24"/>
        <end position="38"/>
    </location>
</feature>
<evidence type="ECO:0000256" key="8">
    <source>
        <dbReference type="ARBA" id="ARBA00022840"/>
    </source>
</evidence>
<keyword evidence="10 12" id="KW-0175">Coiled coil</keyword>
<dbReference type="SMART" id="SM00847">
    <property type="entry name" value="HA2"/>
    <property type="match status" value="1"/>
</dbReference>
<dbReference type="Gene3D" id="1.20.120.1080">
    <property type="match status" value="1"/>
</dbReference>
<keyword evidence="6 16" id="KW-0378">Hydrolase</keyword>
<comment type="similarity">
    <text evidence="1">Belongs to the DEAD box helicase family. DEAH subfamily.</text>
</comment>
<name>A0A6J8C918_MYTCO</name>
<evidence type="ECO:0000256" key="3">
    <source>
        <dbReference type="ARBA" id="ARBA00022490"/>
    </source>
</evidence>
<evidence type="ECO:0000256" key="11">
    <source>
        <dbReference type="ARBA" id="ARBA00047984"/>
    </source>
</evidence>
<dbReference type="Gene3D" id="3.30.160.20">
    <property type="match status" value="1"/>
</dbReference>
<accession>A0A6J8C918</accession>
<keyword evidence="4" id="KW-0396">Initiation factor</keyword>
<protein>
    <recommendedName>
        <fullName evidence="2">RNA helicase</fullName>
        <ecNumber evidence="2">3.6.4.13</ecNumber>
    </recommendedName>
</protein>
<dbReference type="InterPro" id="IPR056328">
    <property type="entry name" value="DSRM_DHX29"/>
</dbReference>
<dbReference type="SUPFAM" id="SSF54768">
    <property type="entry name" value="dsRNA-binding domain-like"/>
    <property type="match status" value="1"/>
</dbReference>
<dbReference type="GO" id="GO:0005524">
    <property type="term" value="F:ATP binding"/>
    <property type="evidence" value="ECO:0007669"/>
    <property type="project" value="UniProtKB-KW"/>
</dbReference>
<evidence type="ECO:0000256" key="13">
    <source>
        <dbReference type="SAM" id="MobiDB-lite"/>
    </source>
</evidence>
<dbReference type="FunFam" id="1.20.120.1080:FF:000002">
    <property type="entry name" value="Putative ATP-dependent RNA helicase DHX36"/>
    <property type="match status" value="1"/>
</dbReference>
<dbReference type="InterPro" id="IPR048333">
    <property type="entry name" value="HA2_WH"/>
</dbReference>
<evidence type="ECO:0000256" key="10">
    <source>
        <dbReference type="ARBA" id="ARBA00023054"/>
    </source>
</evidence>
<dbReference type="InterPro" id="IPR001650">
    <property type="entry name" value="Helicase_C-like"/>
</dbReference>
<organism evidence="16 17">
    <name type="scientific">Mytilus coruscus</name>
    <name type="common">Sea mussel</name>
    <dbReference type="NCBI Taxonomy" id="42192"/>
    <lineage>
        <taxon>Eukaryota</taxon>
        <taxon>Metazoa</taxon>
        <taxon>Spiralia</taxon>
        <taxon>Lophotrochozoa</taxon>
        <taxon>Mollusca</taxon>
        <taxon>Bivalvia</taxon>
        <taxon>Autobranchia</taxon>
        <taxon>Pteriomorphia</taxon>
        <taxon>Mytilida</taxon>
        <taxon>Mytiloidea</taxon>
        <taxon>Mytilidae</taxon>
        <taxon>Mytilinae</taxon>
        <taxon>Mytilus</taxon>
    </lineage>
</organism>
<dbReference type="FunFam" id="3.40.50.300:FF:000325">
    <property type="entry name" value="ATP-dependent RNA helicase DHX29"/>
    <property type="match status" value="1"/>
</dbReference>
<feature type="region of interest" description="Disordered" evidence="13">
    <location>
        <begin position="504"/>
        <end position="556"/>
    </location>
</feature>
<evidence type="ECO:0000256" key="7">
    <source>
        <dbReference type="ARBA" id="ARBA00022806"/>
    </source>
</evidence>
<dbReference type="EMBL" id="CACVKT020004875">
    <property type="protein sequence ID" value="CAC5391926.1"/>
    <property type="molecule type" value="Genomic_DNA"/>
</dbReference>
<dbReference type="CDD" id="cd18791">
    <property type="entry name" value="SF2_C_RHA"/>
    <property type="match status" value="1"/>
</dbReference>
<dbReference type="InterPro" id="IPR056890">
    <property type="entry name" value="UBA_DHX29-like"/>
</dbReference>
<dbReference type="CDD" id="cd17917">
    <property type="entry name" value="DEXHc_RHA-like"/>
    <property type="match status" value="1"/>
</dbReference>
<dbReference type="GO" id="GO:0003723">
    <property type="term" value="F:RNA binding"/>
    <property type="evidence" value="ECO:0007669"/>
    <property type="project" value="TreeGrafter"/>
</dbReference>
<keyword evidence="9" id="KW-0648">Protein biosynthesis</keyword>
<feature type="domain" description="Helicase C-terminal" evidence="15">
    <location>
        <begin position="870"/>
        <end position="1039"/>
    </location>
</feature>
<dbReference type="GO" id="GO:0003724">
    <property type="term" value="F:RNA helicase activity"/>
    <property type="evidence" value="ECO:0007669"/>
    <property type="project" value="UniProtKB-EC"/>
</dbReference>
<evidence type="ECO:0000256" key="9">
    <source>
        <dbReference type="ARBA" id="ARBA00022917"/>
    </source>
</evidence>
<dbReference type="InterPro" id="IPR011709">
    <property type="entry name" value="DEAD-box_helicase_OB_fold"/>
</dbReference>
<dbReference type="Pfam" id="PF24899">
    <property type="entry name" value="UBA_DHX29"/>
    <property type="match status" value="1"/>
</dbReference>
<evidence type="ECO:0000259" key="15">
    <source>
        <dbReference type="PROSITE" id="PS51194"/>
    </source>
</evidence>
<proteinExistence type="inferred from homology"/>
<feature type="region of interest" description="Disordered" evidence="13">
    <location>
        <begin position="174"/>
        <end position="197"/>
    </location>
</feature>
<evidence type="ECO:0000313" key="16">
    <source>
        <dbReference type="EMBL" id="CAC5391926.1"/>
    </source>
</evidence>
<dbReference type="GO" id="GO:0016787">
    <property type="term" value="F:hydrolase activity"/>
    <property type="evidence" value="ECO:0007669"/>
    <property type="project" value="UniProtKB-KW"/>
</dbReference>
<dbReference type="FunFam" id="3.40.50.300:FF:000500">
    <property type="entry name" value="ATP-dependent RNA helicase DHX29"/>
    <property type="match status" value="1"/>
</dbReference>
<dbReference type="InterPro" id="IPR059023">
    <property type="entry name" value="RNA_hel_CTD"/>
</dbReference>
<evidence type="ECO:0000256" key="6">
    <source>
        <dbReference type="ARBA" id="ARBA00022801"/>
    </source>
</evidence>
<sequence>MPTCQGVLHSDESMGKKRQQQRNSETDKSAQHKVDKSKKTYSLPTAKLDDSDQDLKIRIPQDLEKEIVDVIQDDYKELKITKDQSNRLTTKKLTDMYTSLAGAGFSHSQIEQTMSNTVLHGGDLIDALDWLCLNLANNQLPQGFSDTLEKEEVKNRPKFDDQLIEQKKLLPASTSKRITAEKSSTDEKPHKSAKSSTMKDWILQYTENSSDDGQSDEECDPNEKYLELTAKLLDAREEAVQAKLEGAKSRQKEISNNIRKLVQEMNAIEEDSRFNPAVKIKDLEKEKVNELGEQGQTSTVIQSHDIPSLSCDQGLASSVSHDIPSDQGESQPDEQEESEDFGDTFTMFENQAAEEQPTEPKIDLSQLDIRQFEYTRQQWTGKSPKQFLIDWCRKHKVDSPKYHKMNPVRNLWKCRVTIAKKKEENIEACPKILCENVKEAEHLGCTLALYQLCKGQAIHQLLPPPYRDVWLEWQDSEKAKAKEAQTTENKPRDQLITKLMKKLQLSSKNSENKTAEGTKEDDDTVDSWENLEEETETVKVDEASMSGSKKQRSTMDSTALMDLCKRRQQTDRYRSLHQTRQNLPVYHYRESIVDQIRRSGVTVIAGETGSGKSTQIPQFLLERYITEGNGDHCNIVCTEPRRISAISLAQRVSEEMAESGLGQRDSLVGYQIRFESKCGPNTRLNYCTTGVLLRKLQSDTTLSNVTHVIVDEVHERSVQSDFLLVILKRLMLKRPDLKVILMSATLDSEKFSGYFQHCPVINIPGRTFPVQVFYMEDVVNKTGYAVEEDSPYSLRSDQLVKEEQASLLVTEKGGDQSKVDVFWTKDSISKLDLTTLSPEKYSLKTRNTITRMNQNRINFDLIVETLSYISNSEEFSTVDGAVLIFLPGLADIQEVYELLQSDRKFSDTKRYQILALHSVLSSSDQSLAFKVPPAGVRKIVIATNIAETGITIPDVVFVIDTGKVKETRYIESSQMSSLKEVFISKANAKQRQGRAGRVREGFCFRLYTHHKYKDLADYTVPEIQRVPLEELCLHIMKCQLGDPDSFLAECLDPPRSQVIARAMSLLYEIGACKGVASLTPLGHHLAALPVHVRIGKMLLFGAIFGYIEPVAVIAAAMTTKSPFVAPLDKLDLANLAKNSMACSCSDHLTLYRAYTGWKQAQKIGYQSEQQYCQKNFLKRNTLLEIENVKNDLIKLVRSIGFSDTIQTIQQPKPKYGDVLDISKAAVAMETDLTKPMIAMVKAVITAGLYPSVAKVTYDAPVDAAANPRKVPCLGETAQGPAHVHPSSINRHLTANGWIAYQEKVTTSKVYLRETTLVSPFSLLLFGGDIHVQHTAQLVTVDDRIKFRTYAKTGVIFRELRKLLDELLDKKLENPTLNLLGDRVIKLICRLIDCEK</sequence>
<evidence type="ECO:0000256" key="5">
    <source>
        <dbReference type="ARBA" id="ARBA00022741"/>
    </source>
</evidence>
<feature type="compositionally biased region" description="Acidic residues" evidence="13">
    <location>
        <begin position="519"/>
        <end position="535"/>
    </location>
</feature>
<dbReference type="Pfam" id="PF00271">
    <property type="entry name" value="Helicase_C"/>
    <property type="match status" value="1"/>
</dbReference>
<keyword evidence="3" id="KW-0963">Cytoplasm</keyword>
<dbReference type="Proteomes" id="UP000507470">
    <property type="component" value="Unassembled WGS sequence"/>
</dbReference>
<dbReference type="SMART" id="SM00490">
    <property type="entry name" value="HELICc"/>
    <property type="match status" value="1"/>
</dbReference>
<dbReference type="InterPro" id="IPR011545">
    <property type="entry name" value="DEAD/DEAH_box_helicase_dom"/>
</dbReference>
<dbReference type="PANTHER" id="PTHR18934:SF264">
    <property type="entry name" value="ATP-DEPENDENT RNA HELICASE DHX29"/>
    <property type="match status" value="1"/>
</dbReference>
<keyword evidence="17" id="KW-1185">Reference proteome</keyword>
<dbReference type="InterPro" id="IPR027417">
    <property type="entry name" value="P-loop_NTPase"/>
</dbReference>
<reference evidence="16 17" key="1">
    <citation type="submission" date="2020-06" db="EMBL/GenBank/DDBJ databases">
        <authorList>
            <person name="Li R."/>
            <person name="Bekaert M."/>
        </authorList>
    </citation>
    <scope>NUCLEOTIDE SEQUENCE [LARGE SCALE GENOMIC DNA]</scope>
    <source>
        <strain evidence="17">wild</strain>
    </source>
</reference>
<feature type="domain" description="Helicase ATP-binding" evidence="14">
    <location>
        <begin position="593"/>
        <end position="764"/>
    </location>
</feature>
<evidence type="ECO:0000259" key="14">
    <source>
        <dbReference type="PROSITE" id="PS51192"/>
    </source>
</evidence>
<feature type="coiled-coil region" evidence="12">
    <location>
        <begin position="225"/>
        <end position="271"/>
    </location>
</feature>
<feature type="region of interest" description="Disordered" evidence="13">
    <location>
        <begin position="1"/>
        <end position="46"/>
    </location>
</feature>
<evidence type="ECO:0000313" key="17">
    <source>
        <dbReference type="Proteomes" id="UP000507470"/>
    </source>
</evidence>
<keyword evidence="7" id="KW-0347">Helicase</keyword>
<keyword evidence="8" id="KW-0067">ATP-binding</keyword>
<dbReference type="InterPro" id="IPR014001">
    <property type="entry name" value="Helicase_ATP-bd"/>
</dbReference>
<dbReference type="Pfam" id="PF26026">
    <property type="entry name" value="RNA_hel_CTD"/>
    <property type="match status" value="1"/>
</dbReference>
<dbReference type="Gene3D" id="3.40.50.300">
    <property type="entry name" value="P-loop containing nucleotide triphosphate hydrolases"/>
    <property type="match status" value="2"/>
</dbReference>
<evidence type="ECO:0000256" key="2">
    <source>
        <dbReference type="ARBA" id="ARBA00012552"/>
    </source>
</evidence>
<gene>
    <name evidence="16" type="ORF">MCOR_26901</name>
</gene>
<dbReference type="SMART" id="SM00487">
    <property type="entry name" value="DEXDc"/>
    <property type="match status" value="1"/>
</dbReference>
<dbReference type="InterPro" id="IPR007502">
    <property type="entry name" value="Helicase-assoc_dom"/>
</dbReference>
<evidence type="ECO:0000256" key="1">
    <source>
        <dbReference type="ARBA" id="ARBA00008792"/>
    </source>
</evidence>
<dbReference type="PROSITE" id="PS51192">
    <property type="entry name" value="HELICASE_ATP_BIND_1"/>
    <property type="match status" value="1"/>
</dbReference>
<dbReference type="EC" id="3.6.4.13" evidence="2"/>
<dbReference type="Pfam" id="PF07717">
    <property type="entry name" value="OB_NTP_bind"/>
    <property type="match status" value="1"/>
</dbReference>
<feature type="region of interest" description="Disordered" evidence="13">
    <location>
        <begin position="289"/>
        <end position="340"/>
    </location>
</feature>
<dbReference type="PANTHER" id="PTHR18934">
    <property type="entry name" value="ATP-DEPENDENT RNA HELICASE"/>
    <property type="match status" value="1"/>
</dbReference>
<dbReference type="SUPFAM" id="SSF52540">
    <property type="entry name" value="P-loop containing nucleoside triphosphate hydrolases"/>
    <property type="match status" value="1"/>
</dbReference>
<evidence type="ECO:0000256" key="12">
    <source>
        <dbReference type="SAM" id="Coils"/>
    </source>
</evidence>
<dbReference type="Pfam" id="PF21010">
    <property type="entry name" value="HA2_C"/>
    <property type="match status" value="1"/>
</dbReference>
<feature type="compositionally biased region" description="Acidic residues" evidence="13">
    <location>
        <begin position="331"/>
        <end position="340"/>
    </location>
</feature>
<dbReference type="OrthoDB" id="5600252at2759"/>